<organism evidence="2">
    <name type="scientific">Rhizophora mucronata</name>
    <name type="common">Asiatic mangrove</name>
    <dbReference type="NCBI Taxonomy" id="61149"/>
    <lineage>
        <taxon>Eukaryota</taxon>
        <taxon>Viridiplantae</taxon>
        <taxon>Streptophyta</taxon>
        <taxon>Embryophyta</taxon>
        <taxon>Tracheophyta</taxon>
        <taxon>Spermatophyta</taxon>
        <taxon>Magnoliopsida</taxon>
        <taxon>eudicotyledons</taxon>
        <taxon>Gunneridae</taxon>
        <taxon>Pentapetalae</taxon>
        <taxon>rosids</taxon>
        <taxon>fabids</taxon>
        <taxon>Malpighiales</taxon>
        <taxon>Rhizophoraceae</taxon>
        <taxon>Rhizophora</taxon>
    </lineage>
</organism>
<sequence>MDPIYLFPEGILRNLPPGSSVSVVNFFFVCFSLNFCIYIYIQRSYVNFRFWLLS</sequence>
<dbReference type="EMBL" id="GGEC01047225">
    <property type="protein sequence ID" value="MBX27709.1"/>
    <property type="molecule type" value="Transcribed_RNA"/>
</dbReference>
<feature type="transmembrane region" description="Helical" evidence="1">
    <location>
        <begin position="20"/>
        <end position="41"/>
    </location>
</feature>
<proteinExistence type="predicted"/>
<keyword evidence="1" id="KW-0812">Transmembrane</keyword>
<accession>A0A2P2MBX7</accession>
<reference evidence="2" key="1">
    <citation type="submission" date="2018-02" db="EMBL/GenBank/DDBJ databases">
        <title>Rhizophora mucronata_Transcriptome.</title>
        <authorList>
            <person name="Meera S.P."/>
            <person name="Sreeshan A."/>
            <person name="Augustine A."/>
        </authorList>
    </citation>
    <scope>NUCLEOTIDE SEQUENCE</scope>
    <source>
        <tissue evidence="2">Leaf</tissue>
    </source>
</reference>
<keyword evidence="1" id="KW-0472">Membrane</keyword>
<name>A0A2P2MBX7_RHIMU</name>
<evidence type="ECO:0000313" key="2">
    <source>
        <dbReference type="EMBL" id="MBX27709.1"/>
    </source>
</evidence>
<dbReference type="AlphaFoldDB" id="A0A2P2MBX7"/>
<protein>
    <submittedName>
        <fullName evidence="2">Uncharacterized protein</fullName>
    </submittedName>
</protein>
<evidence type="ECO:0000256" key="1">
    <source>
        <dbReference type="SAM" id="Phobius"/>
    </source>
</evidence>
<keyword evidence="1" id="KW-1133">Transmembrane helix</keyword>